<dbReference type="EMBL" id="UINC01003959">
    <property type="protein sequence ID" value="SVA10656.1"/>
    <property type="molecule type" value="Genomic_DNA"/>
</dbReference>
<evidence type="ECO:0000259" key="1">
    <source>
        <dbReference type="Pfam" id="PF14588"/>
    </source>
</evidence>
<dbReference type="PANTHER" id="PTHR43760">
    <property type="entry name" value="ENDORIBONUCLEASE-RELATED"/>
    <property type="match status" value="1"/>
</dbReference>
<dbReference type="InterPro" id="IPR013813">
    <property type="entry name" value="Endoribo_LPSP/chorism_mut-like"/>
</dbReference>
<name>A0A381T362_9ZZZZ</name>
<reference evidence="2" key="1">
    <citation type="submission" date="2018-05" db="EMBL/GenBank/DDBJ databases">
        <authorList>
            <person name="Lanie J.A."/>
            <person name="Ng W.-L."/>
            <person name="Kazmierczak K.M."/>
            <person name="Andrzejewski T.M."/>
            <person name="Davidsen T.M."/>
            <person name="Wayne K.J."/>
            <person name="Tettelin H."/>
            <person name="Glass J.I."/>
            <person name="Rusch D."/>
            <person name="Podicherti R."/>
            <person name="Tsui H.-C.T."/>
            <person name="Winkler M.E."/>
        </authorList>
    </citation>
    <scope>NUCLEOTIDE SEQUENCE</scope>
</reference>
<dbReference type="CDD" id="cd02199">
    <property type="entry name" value="YjgF_YER057c_UK114_like_1"/>
    <property type="match status" value="1"/>
</dbReference>
<dbReference type="InterPro" id="IPR035959">
    <property type="entry name" value="RutC-like_sf"/>
</dbReference>
<feature type="domain" description="Endoribonuclease L-PSP/chorismate mutase-like" evidence="1">
    <location>
        <begin position="11"/>
        <end position="142"/>
    </location>
</feature>
<sequence length="154" mass="16735">MHVFEKNIKELGIAIPDLPVALANYVPYRIVDGIMYVSGQAPVKDGKMQYTGKVGADISIEEGIRAAELCCINIIAALKQGTNGNWDQLHNFVKLGGFVNSRDDFTDHPKIINGASDLLVKIFGDQGKHARFAVGANSLPMNISVEIDAIIKIK</sequence>
<dbReference type="Gene3D" id="3.30.1330.40">
    <property type="entry name" value="RutC-like"/>
    <property type="match status" value="1"/>
</dbReference>
<gene>
    <name evidence="2" type="ORF">METZ01_LOCUS63510</name>
</gene>
<dbReference type="Pfam" id="PF14588">
    <property type="entry name" value="YjgF_endoribonc"/>
    <property type="match status" value="1"/>
</dbReference>
<proteinExistence type="predicted"/>
<evidence type="ECO:0000313" key="2">
    <source>
        <dbReference type="EMBL" id="SVA10656.1"/>
    </source>
</evidence>
<dbReference type="AlphaFoldDB" id="A0A381T362"/>
<organism evidence="2">
    <name type="scientific">marine metagenome</name>
    <dbReference type="NCBI Taxonomy" id="408172"/>
    <lineage>
        <taxon>unclassified sequences</taxon>
        <taxon>metagenomes</taxon>
        <taxon>ecological metagenomes</taxon>
    </lineage>
</organism>
<dbReference type="PANTHER" id="PTHR43760:SF1">
    <property type="entry name" value="ENDORIBONUCLEASE L-PSP_CHORISMATE MUTASE-LIKE DOMAIN-CONTAINING PROTEIN"/>
    <property type="match status" value="1"/>
</dbReference>
<dbReference type="SUPFAM" id="SSF55298">
    <property type="entry name" value="YjgF-like"/>
    <property type="match status" value="1"/>
</dbReference>
<protein>
    <recommendedName>
        <fullName evidence="1">Endoribonuclease L-PSP/chorismate mutase-like domain-containing protein</fullName>
    </recommendedName>
</protein>
<accession>A0A381T362</accession>